<gene>
    <name evidence="1" type="ORF">DSTB1V02_LOCUS9828</name>
</gene>
<protein>
    <submittedName>
        <fullName evidence="1">Uncharacterized protein</fullName>
    </submittedName>
</protein>
<sequence>MTYQLNCRENLSKTGVPCQQQCVHAIITLSTFAEGFDYLHCKCEGNLCQKSQDRINRCLPNIVQLNRTDSIIPCEANSSAAKVAPSCNLVLDLVVMCHEIE</sequence>
<organism evidence="1">
    <name type="scientific">Darwinula stevensoni</name>
    <dbReference type="NCBI Taxonomy" id="69355"/>
    <lineage>
        <taxon>Eukaryota</taxon>
        <taxon>Metazoa</taxon>
        <taxon>Ecdysozoa</taxon>
        <taxon>Arthropoda</taxon>
        <taxon>Crustacea</taxon>
        <taxon>Oligostraca</taxon>
        <taxon>Ostracoda</taxon>
        <taxon>Podocopa</taxon>
        <taxon>Podocopida</taxon>
        <taxon>Darwinulocopina</taxon>
        <taxon>Darwinuloidea</taxon>
        <taxon>Darwinulidae</taxon>
        <taxon>Darwinula</taxon>
    </lineage>
</organism>
<proteinExistence type="predicted"/>
<accession>A0A7R9FPF5</accession>
<keyword evidence="2" id="KW-1185">Reference proteome</keyword>
<evidence type="ECO:0000313" key="1">
    <source>
        <dbReference type="EMBL" id="CAD7250044.1"/>
    </source>
</evidence>
<dbReference type="EMBL" id="CAJPEV010002627">
    <property type="protein sequence ID" value="CAG0897533.1"/>
    <property type="molecule type" value="Genomic_DNA"/>
</dbReference>
<evidence type="ECO:0000313" key="2">
    <source>
        <dbReference type="Proteomes" id="UP000677054"/>
    </source>
</evidence>
<dbReference type="AlphaFoldDB" id="A0A7R9FPF5"/>
<name>A0A7R9FPF5_9CRUS</name>
<reference evidence="1" key="1">
    <citation type="submission" date="2020-11" db="EMBL/GenBank/DDBJ databases">
        <authorList>
            <person name="Tran Van P."/>
        </authorList>
    </citation>
    <scope>NUCLEOTIDE SEQUENCE</scope>
</reference>
<dbReference type="EMBL" id="LR902144">
    <property type="protein sequence ID" value="CAD7250044.1"/>
    <property type="molecule type" value="Genomic_DNA"/>
</dbReference>
<dbReference type="Proteomes" id="UP000677054">
    <property type="component" value="Unassembled WGS sequence"/>
</dbReference>